<dbReference type="AlphaFoldDB" id="A0AAW1S8L7"/>
<reference evidence="1 2" key="1">
    <citation type="journal article" date="2024" name="Nat. Commun.">
        <title>Phylogenomics reveals the evolutionary origins of lichenization in chlorophyte algae.</title>
        <authorList>
            <person name="Puginier C."/>
            <person name="Libourel C."/>
            <person name="Otte J."/>
            <person name="Skaloud P."/>
            <person name="Haon M."/>
            <person name="Grisel S."/>
            <person name="Petersen M."/>
            <person name="Berrin J.G."/>
            <person name="Delaux P.M."/>
            <person name="Dal Grande F."/>
            <person name="Keller J."/>
        </authorList>
    </citation>
    <scope>NUCLEOTIDE SEQUENCE [LARGE SCALE GENOMIC DNA]</scope>
    <source>
        <strain evidence="1 2">SAG 245.80</strain>
    </source>
</reference>
<sequence>MLQLQKLPSRPSCIMGATKQLSLGSSTTMAVRTRVRAIRVENVEGNQLSPLVDENLGCLNGEALSKSGPYKMPMDLSMYGKPEDMALVAKRLALTAAEAPQQVDSGVAKEREALQQAMAAGHLKLEAGSRL</sequence>
<accession>A0AAW1S8L7</accession>
<organism evidence="1 2">
    <name type="scientific">Elliptochloris bilobata</name>
    <dbReference type="NCBI Taxonomy" id="381761"/>
    <lineage>
        <taxon>Eukaryota</taxon>
        <taxon>Viridiplantae</taxon>
        <taxon>Chlorophyta</taxon>
        <taxon>core chlorophytes</taxon>
        <taxon>Trebouxiophyceae</taxon>
        <taxon>Trebouxiophyceae incertae sedis</taxon>
        <taxon>Elliptochloris clade</taxon>
        <taxon>Elliptochloris</taxon>
    </lineage>
</organism>
<keyword evidence="2" id="KW-1185">Reference proteome</keyword>
<protein>
    <submittedName>
        <fullName evidence="1">Uncharacterized protein</fullName>
    </submittedName>
</protein>
<evidence type="ECO:0000313" key="1">
    <source>
        <dbReference type="EMBL" id="KAK9842352.1"/>
    </source>
</evidence>
<dbReference type="Proteomes" id="UP001445335">
    <property type="component" value="Unassembled WGS sequence"/>
</dbReference>
<dbReference type="EMBL" id="JALJOU010000008">
    <property type="protein sequence ID" value="KAK9842352.1"/>
    <property type="molecule type" value="Genomic_DNA"/>
</dbReference>
<evidence type="ECO:0000313" key="2">
    <source>
        <dbReference type="Proteomes" id="UP001445335"/>
    </source>
</evidence>
<comment type="caution">
    <text evidence="1">The sequence shown here is derived from an EMBL/GenBank/DDBJ whole genome shotgun (WGS) entry which is preliminary data.</text>
</comment>
<name>A0AAW1S8L7_9CHLO</name>
<proteinExistence type="predicted"/>
<gene>
    <name evidence="1" type="ORF">WJX81_008138</name>
</gene>